<dbReference type="PANTHER" id="PTHR30483:SF6">
    <property type="entry name" value="PERIPLASMIC BINDING PROTEIN OF ABC TRANSPORTER FOR NATURAL AMINO ACIDS"/>
    <property type="match status" value="1"/>
</dbReference>
<evidence type="ECO:0000256" key="1">
    <source>
        <dbReference type="ARBA" id="ARBA00010062"/>
    </source>
</evidence>
<evidence type="ECO:0000256" key="2">
    <source>
        <dbReference type="ARBA" id="ARBA00022729"/>
    </source>
</evidence>
<comment type="similarity">
    <text evidence="1">Belongs to the leucine-binding protein family.</text>
</comment>
<dbReference type="SUPFAM" id="SSF53822">
    <property type="entry name" value="Periplasmic binding protein-like I"/>
    <property type="match status" value="1"/>
</dbReference>
<keyword evidence="2" id="KW-0732">Signal</keyword>
<dbReference type="PANTHER" id="PTHR30483">
    <property type="entry name" value="LEUCINE-SPECIFIC-BINDING PROTEIN"/>
    <property type="match status" value="1"/>
</dbReference>
<dbReference type="RefSeq" id="WP_286054587.1">
    <property type="nucleotide sequence ID" value="NZ_JASVWF010000004.1"/>
</dbReference>
<feature type="domain" description="Leucine-binding protein" evidence="4">
    <location>
        <begin position="70"/>
        <end position="382"/>
    </location>
</feature>
<proteinExistence type="inferred from homology"/>
<evidence type="ECO:0000313" key="6">
    <source>
        <dbReference type="Proteomes" id="UP001231924"/>
    </source>
</evidence>
<feature type="region of interest" description="Disordered" evidence="3">
    <location>
        <begin position="31"/>
        <end position="63"/>
    </location>
</feature>
<protein>
    <submittedName>
        <fullName evidence="5">ABC transporter substrate-binding protein</fullName>
    </submittedName>
</protein>
<dbReference type="Proteomes" id="UP001231924">
    <property type="component" value="Unassembled WGS sequence"/>
</dbReference>
<gene>
    <name evidence="5" type="ORF">QRT03_19075</name>
</gene>
<name>A0ABT7MBN8_9PSEU</name>
<accession>A0ABT7MBN8</accession>
<dbReference type="InterPro" id="IPR051010">
    <property type="entry name" value="BCAA_transport"/>
</dbReference>
<organism evidence="5 6">
    <name type="scientific">Actinomycetospora termitidis</name>
    <dbReference type="NCBI Taxonomy" id="3053470"/>
    <lineage>
        <taxon>Bacteria</taxon>
        <taxon>Bacillati</taxon>
        <taxon>Actinomycetota</taxon>
        <taxon>Actinomycetes</taxon>
        <taxon>Pseudonocardiales</taxon>
        <taxon>Pseudonocardiaceae</taxon>
        <taxon>Actinomycetospora</taxon>
    </lineage>
</organism>
<dbReference type="EMBL" id="JASVWF010000004">
    <property type="protein sequence ID" value="MDL5158080.1"/>
    <property type="molecule type" value="Genomic_DNA"/>
</dbReference>
<evidence type="ECO:0000256" key="3">
    <source>
        <dbReference type="SAM" id="MobiDB-lite"/>
    </source>
</evidence>
<evidence type="ECO:0000259" key="4">
    <source>
        <dbReference type="Pfam" id="PF13458"/>
    </source>
</evidence>
<sequence length="453" mass="45343">MSTAARLRRALPVVLTVVFLVVAVVVVRGASGQDGAPPPVTPIPDSVAPAPPSPCGPPPAGGRSPVDGVLTIGTIVPLTGRELDATGPALTAATEMAVRDVSAAGGVPGLGLAPLGPGTQRDSGVPGSGATCAAATALLTAGTDAVVGPSASVDSSAAYPALTGAGRVMVSPASTLSALSDAPDGGLFFRTASSNDVQGGALAALVAEDGNRNVAVVTSTEPYATDLSDSIVEDLKGRSVPTTVLTYDPEAPRFNDIAGQLAGAPYDGIVFVGFTEVAGLVNNLLSRGVTPANRKMYGSEGFLFNTFAQQASPGAPGRLAGFRGFVPWADPGFNERLKAFRGGLADLTHGAQAYDAVIAVSLAAAAAGTDDPARIATQLPQVTRGGQKCADYAACVALLRQNPATDIDYDGASGPLGFTPQGDPCQVVYLLSAFDDASGLQALGLRYSADRCA</sequence>
<dbReference type="Gene3D" id="3.40.50.2300">
    <property type="match status" value="2"/>
</dbReference>
<feature type="compositionally biased region" description="Pro residues" evidence="3">
    <location>
        <begin position="49"/>
        <end position="60"/>
    </location>
</feature>
<dbReference type="Pfam" id="PF13458">
    <property type="entry name" value="Peripla_BP_6"/>
    <property type="match status" value="1"/>
</dbReference>
<keyword evidence="6" id="KW-1185">Reference proteome</keyword>
<comment type="caution">
    <text evidence="5">The sequence shown here is derived from an EMBL/GenBank/DDBJ whole genome shotgun (WGS) entry which is preliminary data.</text>
</comment>
<reference evidence="5 6" key="1">
    <citation type="submission" date="2023-06" db="EMBL/GenBank/DDBJ databases">
        <title>Actinomycetospora Odt1-22.</title>
        <authorList>
            <person name="Supong K."/>
        </authorList>
    </citation>
    <scope>NUCLEOTIDE SEQUENCE [LARGE SCALE GENOMIC DNA]</scope>
    <source>
        <strain evidence="5 6">Odt1-22</strain>
    </source>
</reference>
<dbReference type="InterPro" id="IPR028081">
    <property type="entry name" value="Leu-bd"/>
</dbReference>
<evidence type="ECO:0000313" key="5">
    <source>
        <dbReference type="EMBL" id="MDL5158080.1"/>
    </source>
</evidence>
<dbReference type="InterPro" id="IPR028082">
    <property type="entry name" value="Peripla_BP_I"/>
</dbReference>